<sequence>MAFFCAPKPKSAMSLLVGITLLFPLIKSENAVNLEGHLKPIFSFGRRNSVEVFQGFPSPQEFFTNFVIPAKPVLFSGGAKRYPAFERWNDNYFKSFRESNEFKIAIEHEKKENRSLPGEDIPFSSFVDRYTQDNIYMVNSVPDFLRIFNKEAGPLSIHRLLNNYKMASRRKDIYLPSCIACPDITKENLVENVNVTEMGFSGVDIDKVDLDKFPGLYNLEHWHVVVKEGDCLYLPFLWVHQVTSYDSNVAVNVWWKTNLTIDYSSCYKDGNISLGDVEFVGFGKLYEAQYRMIKVHQVTSYGSNVAVNVWWKTNLTIDYSSCYKDGNISLGDVEFVGFGKLYEAQYRMIKNRITHAIRRVGPLTLEKLEETFKAQTDIIMPGVEMSEDVKTVIRKMFILLDQYTADQEITTDDVNRLDNKDWELIRLLLNDMIKLVNEDSEKQAARDAESETENEEENYQDIAFDEHHADRDEL</sequence>
<dbReference type="GO" id="GO:0016706">
    <property type="term" value="F:2-oxoglutarate-dependent dioxygenase activity"/>
    <property type="evidence" value="ECO:0000318"/>
    <property type="project" value="GO_Central"/>
</dbReference>
<dbReference type="PANTHER" id="PTHR12461">
    <property type="entry name" value="HYPOXIA-INDUCIBLE FACTOR 1 ALPHA INHIBITOR-RELATED"/>
    <property type="match status" value="1"/>
</dbReference>
<evidence type="ECO:0000259" key="3">
    <source>
        <dbReference type="PROSITE" id="PS51184"/>
    </source>
</evidence>
<proteinExistence type="predicted"/>
<feature type="chain" id="PRO_5002711968" description="JmjC domain-containing protein" evidence="2">
    <location>
        <begin position="29"/>
        <end position="474"/>
    </location>
</feature>
<feature type="signal peptide" evidence="2">
    <location>
        <begin position="1"/>
        <end position="28"/>
    </location>
</feature>
<protein>
    <recommendedName>
        <fullName evidence="3">JmjC domain-containing protein</fullName>
    </recommendedName>
</protein>
<dbReference type="InterPro" id="IPR041667">
    <property type="entry name" value="Cupin_8"/>
</dbReference>
<evidence type="ECO:0000256" key="1">
    <source>
        <dbReference type="SAM" id="MobiDB-lite"/>
    </source>
</evidence>
<dbReference type="InParanoid" id="A7RPA5"/>
<dbReference type="Pfam" id="PF13621">
    <property type="entry name" value="Cupin_8"/>
    <property type="match status" value="1"/>
</dbReference>
<dbReference type="PANTHER" id="PTHR12461:SF18">
    <property type="entry name" value="JMJC DOMAIN-CONTAINING PROTEIN"/>
    <property type="match status" value="1"/>
</dbReference>
<organism evidence="4 5">
    <name type="scientific">Nematostella vectensis</name>
    <name type="common">Starlet sea anemone</name>
    <dbReference type="NCBI Taxonomy" id="45351"/>
    <lineage>
        <taxon>Eukaryota</taxon>
        <taxon>Metazoa</taxon>
        <taxon>Cnidaria</taxon>
        <taxon>Anthozoa</taxon>
        <taxon>Hexacorallia</taxon>
        <taxon>Actiniaria</taxon>
        <taxon>Edwardsiidae</taxon>
        <taxon>Nematostella</taxon>
    </lineage>
</organism>
<dbReference type="AlphaFoldDB" id="A7RPA5"/>
<evidence type="ECO:0000313" key="5">
    <source>
        <dbReference type="Proteomes" id="UP000001593"/>
    </source>
</evidence>
<evidence type="ECO:0000313" key="4">
    <source>
        <dbReference type="EMBL" id="EDO46650.1"/>
    </source>
</evidence>
<accession>A7RPA5</accession>
<name>A7RPA5_NEMVE</name>
<feature type="compositionally biased region" description="Acidic residues" evidence="1">
    <location>
        <begin position="450"/>
        <end position="459"/>
    </location>
</feature>
<dbReference type="STRING" id="45351.A7RPA5"/>
<dbReference type="PhylomeDB" id="A7RPA5"/>
<dbReference type="EMBL" id="DS469525">
    <property type="protein sequence ID" value="EDO46650.1"/>
    <property type="molecule type" value="Genomic_DNA"/>
</dbReference>
<dbReference type="HOGENOM" id="CLU_576598_0_0_1"/>
<dbReference type="Proteomes" id="UP000001593">
    <property type="component" value="Unassembled WGS sequence"/>
</dbReference>
<feature type="compositionally biased region" description="Basic and acidic residues" evidence="1">
    <location>
        <begin position="464"/>
        <end position="474"/>
    </location>
</feature>
<dbReference type="InterPro" id="IPR003347">
    <property type="entry name" value="JmjC_dom"/>
</dbReference>
<reference evidence="4 5" key="1">
    <citation type="journal article" date="2007" name="Science">
        <title>Sea anemone genome reveals ancestral eumetazoan gene repertoire and genomic organization.</title>
        <authorList>
            <person name="Putnam N.H."/>
            <person name="Srivastava M."/>
            <person name="Hellsten U."/>
            <person name="Dirks B."/>
            <person name="Chapman J."/>
            <person name="Salamov A."/>
            <person name="Terry A."/>
            <person name="Shapiro H."/>
            <person name="Lindquist E."/>
            <person name="Kapitonov V.V."/>
            <person name="Jurka J."/>
            <person name="Genikhovich G."/>
            <person name="Grigoriev I.V."/>
            <person name="Lucas S.M."/>
            <person name="Steele R.E."/>
            <person name="Finnerty J.R."/>
            <person name="Technau U."/>
            <person name="Martindale M.Q."/>
            <person name="Rokhsar D.S."/>
        </authorList>
    </citation>
    <scope>NUCLEOTIDE SEQUENCE [LARGE SCALE GENOMIC DNA]</scope>
    <source>
        <strain evidence="5">CH2 X CH6</strain>
    </source>
</reference>
<feature type="domain" description="JmjC" evidence="3">
    <location>
        <begin position="17"/>
        <end position="270"/>
    </location>
</feature>
<feature type="compositionally biased region" description="Basic and acidic residues" evidence="1">
    <location>
        <begin position="440"/>
        <end position="449"/>
    </location>
</feature>
<dbReference type="SUPFAM" id="SSF51197">
    <property type="entry name" value="Clavaminate synthase-like"/>
    <property type="match status" value="1"/>
</dbReference>
<dbReference type="eggNOG" id="KOG2132">
    <property type="taxonomic scope" value="Eukaryota"/>
</dbReference>
<feature type="region of interest" description="Disordered" evidence="1">
    <location>
        <begin position="440"/>
        <end position="474"/>
    </location>
</feature>
<dbReference type="PROSITE" id="PS51184">
    <property type="entry name" value="JMJC"/>
    <property type="match status" value="1"/>
</dbReference>
<dbReference type="OMA" id="IDYSSCY"/>
<dbReference type="Gene3D" id="2.60.120.650">
    <property type="entry name" value="Cupin"/>
    <property type="match status" value="2"/>
</dbReference>
<evidence type="ECO:0000256" key="2">
    <source>
        <dbReference type="SAM" id="SignalP"/>
    </source>
</evidence>
<keyword evidence="5" id="KW-1185">Reference proteome</keyword>
<gene>
    <name evidence="4" type="ORF">NEMVEDRAFT_v1g200049</name>
</gene>
<keyword evidence="2" id="KW-0732">Signal</keyword>